<proteinExistence type="predicted"/>
<protein>
    <submittedName>
        <fullName evidence="2">Nucleoside deaminase</fullName>
    </submittedName>
</protein>
<dbReference type="AlphaFoldDB" id="A0A9X2A6S2"/>
<evidence type="ECO:0000259" key="1">
    <source>
        <dbReference type="PROSITE" id="PS51747"/>
    </source>
</evidence>
<dbReference type="InterPro" id="IPR002125">
    <property type="entry name" value="CMP_dCMP_dom"/>
</dbReference>
<dbReference type="PROSITE" id="PS51747">
    <property type="entry name" value="CYT_DCMP_DEAMINASES_2"/>
    <property type="match status" value="1"/>
</dbReference>
<gene>
    <name evidence="2" type="ORF">LU635_11990</name>
</gene>
<evidence type="ECO:0000313" key="2">
    <source>
        <dbReference type="EMBL" id="MCG9972360.1"/>
    </source>
</evidence>
<dbReference type="EMBL" id="JAJSON010000025">
    <property type="protein sequence ID" value="MCG9972360.1"/>
    <property type="molecule type" value="Genomic_DNA"/>
</dbReference>
<name>A0A9X2A6S2_9FLAO</name>
<feature type="domain" description="CMP/dCMP-type deaminase" evidence="1">
    <location>
        <begin position="5"/>
        <end position="128"/>
    </location>
</feature>
<dbReference type="Gene3D" id="3.40.140.10">
    <property type="entry name" value="Cytidine Deaminase, domain 2"/>
    <property type="match status" value="1"/>
</dbReference>
<sequence>MELKDLQRKMMRRAIQLAREGRDMDNGGPFGAVITKGDEIVAESRNEVLCKGDCTEHAEMRAIQRACSKLKTNNLKGCVLYTSCEPCLMCLGAAYWADFDYIYYGASAYDARAFGFNYSNLYHNSDSDKRHEEFKMIQICREEAIAVWEMAEKEELHV</sequence>
<accession>A0A9X2A6S2</accession>
<dbReference type="RefSeq" id="WP_240099543.1">
    <property type="nucleotide sequence ID" value="NZ_JAJSON010000025.1"/>
</dbReference>
<dbReference type="GO" id="GO:0047974">
    <property type="term" value="F:guanosine deaminase activity"/>
    <property type="evidence" value="ECO:0007669"/>
    <property type="project" value="TreeGrafter"/>
</dbReference>
<reference evidence="2" key="1">
    <citation type="submission" date="2021-12" db="EMBL/GenBank/DDBJ databases">
        <title>Description of Gramella crocea sp. nov., a new bacterium isolated from activated sludge.</title>
        <authorList>
            <person name="Zhang X."/>
        </authorList>
    </citation>
    <scope>NUCLEOTIDE SEQUENCE</scope>
    <source>
        <strain evidence="2">YB25</strain>
    </source>
</reference>
<dbReference type="InterPro" id="IPR016193">
    <property type="entry name" value="Cytidine_deaminase-like"/>
</dbReference>
<dbReference type="CDD" id="cd01285">
    <property type="entry name" value="nucleoside_deaminase"/>
    <property type="match status" value="1"/>
</dbReference>
<evidence type="ECO:0000313" key="3">
    <source>
        <dbReference type="Proteomes" id="UP001139344"/>
    </source>
</evidence>
<dbReference type="SUPFAM" id="SSF53927">
    <property type="entry name" value="Cytidine deaminase-like"/>
    <property type="match status" value="1"/>
</dbReference>
<dbReference type="Pfam" id="PF00383">
    <property type="entry name" value="dCMP_cyt_deam_1"/>
    <property type="match status" value="1"/>
</dbReference>
<dbReference type="PANTHER" id="PTHR11079">
    <property type="entry name" value="CYTOSINE DEAMINASE FAMILY MEMBER"/>
    <property type="match status" value="1"/>
</dbReference>
<keyword evidence="3" id="KW-1185">Reference proteome</keyword>
<organism evidence="2 3">
    <name type="scientific">Christiangramia crocea</name>
    <dbReference type="NCBI Taxonomy" id="2904124"/>
    <lineage>
        <taxon>Bacteria</taxon>
        <taxon>Pseudomonadati</taxon>
        <taxon>Bacteroidota</taxon>
        <taxon>Flavobacteriia</taxon>
        <taxon>Flavobacteriales</taxon>
        <taxon>Flavobacteriaceae</taxon>
        <taxon>Christiangramia</taxon>
    </lineage>
</organism>
<dbReference type="PANTHER" id="PTHR11079:SF161">
    <property type="entry name" value="CMP_DCMP-TYPE DEAMINASE DOMAIN-CONTAINING PROTEIN"/>
    <property type="match status" value="1"/>
</dbReference>
<dbReference type="Proteomes" id="UP001139344">
    <property type="component" value="Unassembled WGS sequence"/>
</dbReference>
<comment type="caution">
    <text evidence="2">The sequence shown here is derived from an EMBL/GenBank/DDBJ whole genome shotgun (WGS) entry which is preliminary data.</text>
</comment>
<dbReference type="GO" id="GO:0006152">
    <property type="term" value="P:purine nucleoside catabolic process"/>
    <property type="evidence" value="ECO:0007669"/>
    <property type="project" value="TreeGrafter"/>
</dbReference>